<accession>A0A1H1MEU3</accession>
<gene>
    <name evidence="1" type="ORF">SAMN04489719_0959</name>
</gene>
<protein>
    <submittedName>
        <fullName evidence="1">Uncharacterized protein</fullName>
    </submittedName>
</protein>
<organism evidence="1 2">
    <name type="scientific">Agrococcus carbonis</name>
    <dbReference type="NCBI Taxonomy" id="684552"/>
    <lineage>
        <taxon>Bacteria</taxon>
        <taxon>Bacillati</taxon>
        <taxon>Actinomycetota</taxon>
        <taxon>Actinomycetes</taxon>
        <taxon>Micrococcales</taxon>
        <taxon>Microbacteriaceae</taxon>
        <taxon>Agrococcus</taxon>
    </lineage>
</organism>
<keyword evidence="2" id="KW-1185">Reference proteome</keyword>
<reference evidence="2" key="1">
    <citation type="submission" date="2016-10" db="EMBL/GenBank/DDBJ databases">
        <authorList>
            <person name="Varghese N."/>
            <person name="Submissions S."/>
        </authorList>
    </citation>
    <scope>NUCLEOTIDE SEQUENCE [LARGE SCALE GENOMIC DNA]</scope>
    <source>
        <strain evidence="2">DSM 22965</strain>
    </source>
</reference>
<dbReference type="STRING" id="684552.SAMN04489719_0959"/>
<name>A0A1H1MEU3_9MICO</name>
<dbReference type="EMBL" id="LT629734">
    <property type="protein sequence ID" value="SDR85361.1"/>
    <property type="molecule type" value="Genomic_DNA"/>
</dbReference>
<evidence type="ECO:0000313" key="1">
    <source>
        <dbReference type="EMBL" id="SDR85361.1"/>
    </source>
</evidence>
<evidence type="ECO:0000313" key="2">
    <source>
        <dbReference type="Proteomes" id="UP000199649"/>
    </source>
</evidence>
<proteinExistence type="predicted"/>
<dbReference type="AlphaFoldDB" id="A0A1H1MEU3"/>
<dbReference type="Proteomes" id="UP000199649">
    <property type="component" value="Chromosome I"/>
</dbReference>
<sequence>MRERGRRARDGGRCLWMTRLDGRGAQRSGAGSGLAGDGAEDAVRGCSAAGDGEGSTPSVATIACGAPVADANSAVHQLTTALKMFRMAAL</sequence>